<dbReference type="Pfam" id="PF00534">
    <property type="entry name" value="Glycos_transf_1"/>
    <property type="match status" value="1"/>
</dbReference>
<feature type="domain" description="Glycosyl transferase family 1" evidence="2">
    <location>
        <begin position="211"/>
        <end position="362"/>
    </location>
</feature>
<organism evidence="3 4">
    <name type="scientific">Pseudogracilibacillus auburnensis</name>
    <dbReference type="NCBI Taxonomy" id="1494959"/>
    <lineage>
        <taxon>Bacteria</taxon>
        <taxon>Bacillati</taxon>
        <taxon>Bacillota</taxon>
        <taxon>Bacilli</taxon>
        <taxon>Bacillales</taxon>
        <taxon>Bacillaceae</taxon>
        <taxon>Pseudogracilibacillus</taxon>
    </lineage>
</organism>
<keyword evidence="4" id="KW-1185">Reference proteome</keyword>
<dbReference type="Proteomes" id="UP000247978">
    <property type="component" value="Unassembled WGS sequence"/>
</dbReference>
<dbReference type="GO" id="GO:0016757">
    <property type="term" value="F:glycosyltransferase activity"/>
    <property type="evidence" value="ECO:0007669"/>
    <property type="project" value="InterPro"/>
</dbReference>
<evidence type="ECO:0000313" key="3">
    <source>
        <dbReference type="EMBL" id="PXW85958.1"/>
    </source>
</evidence>
<dbReference type="SUPFAM" id="SSF53756">
    <property type="entry name" value="UDP-Glycosyltransferase/glycogen phosphorylase"/>
    <property type="match status" value="1"/>
</dbReference>
<keyword evidence="1 3" id="KW-0808">Transferase</keyword>
<evidence type="ECO:0000256" key="1">
    <source>
        <dbReference type="ARBA" id="ARBA00022679"/>
    </source>
</evidence>
<dbReference type="InterPro" id="IPR001296">
    <property type="entry name" value="Glyco_trans_1"/>
</dbReference>
<reference evidence="3 4" key="1">
    <citation type="submission" date="2018-05" db="EMBL/GenBank/DDBJ databases">
        <title>Genomic Encyclopedia of Type Strains, Phase IV (KMG-IV): sequencing the most valuable type-strain genomes for metagenomic binning, comparative biology and taxonomic classification.</title>
        <authorList>
            <person name="Goeker M."/>
        </authorList>
    </citation>
    <scope>NUCLEOTIDE SEQUENCE [LARGE SCALE GENOMIC DNA]</scope>
    <source>
        <strain evidence="3 4">DSM 28556</strain>
    </source>
</reference>
<evidence type="ECO:0000313" key="4">
    <source>
        <dbReference type="Proteomes" id="UP000247978"/>
    </source>
</evidence>
<dbReference type="GO" id="GO:0009103">
    <property type="term" value="P:lipopolysaccharide biosynthetic process"/>
    <property type="evidence" value="ECO:0007669"/>
    <property type="project" value="TreeGrafter"/>
</dbReference>
<comment type="caution">
    <text evidence="3">The sequence shown here is derived from an EMBL/GenBank/DDBJ whole genome shotgun (WGS) entry which is preliminary data.</text>
</comment>
<dbReference type="PANTHER" id="PTHR46401">
    <property type="entry name" value="GLYCOSYLTRANSFERASE WBBK-RELATED"/>
    <property type="match status" value="1"/>
</dbReference>
<gene>
    <name evidence="3" type="ORF">DFR56_109121</name>
</gene>
<dbReference type="RefSeq" id="WP_158525641.1">
    <property type="nucleotide sequence ID" value="NZ_QJJQ01000009.1"/>
</dbReference>
<dbReference type="PANTHER" id="PTHR46401:SF2">
    <property type="entry name" value="GLYCOSYLTRANSFERASE WBBK-RELATED"/>
    <property type="match status" value="1"/>
</dbReference>
<dbReference type="CDD" id="cd03801">
    <property type="entry name" value="GT4_PimA-like"/>
    <property type="match status" value="1"/>
</dbReference>
<dbReference type="EMBL" id="QJJQ01000009">
    <property type="protein sequence ID" value="PXW85958.1"/>
    <property type="molecule type" value="Genomic_DNA"/>
</dbReference>
<proteinExistence type="predicted"/>
<name>A0A2V3VYX1_9BACI</name>
<protein>
    <submittedName>
        <fullName evidence="3">Glycosyltransferase involved in cell wall biosynthesis</fullName>
    </submittedName>
</protein>
<dbReference type="AlphaFoldDB" id="A0A2V3VYX1"/>
<accession>A0A2V3VYX1</accession>
<dbReference type="OrthoDB" id="9806653at2"/>
<evidence type="ECO:0000259" key="2">
    <source>
        <dbReference type="Pfam" id="PF00534"/>
    </source>
</evidence>
<dbReference type="Gene3D" id="3.40.50.2000">
    <property type="entry name" value="Glycogen Phosphorylase B"/>
    <property type="match status" value="2"/>
</dbReference>
<sequence length="387" mass="43703">MSKKIKEICIISSGYPTPEVPKYTFVDQLVSSWADMDISCTVISPQNISNTLFEKNKRRPREWTKTTKKGNKVKIYSPRYISFSRKEIFRFNAGSLTIKSFKHSVYKELNRLNLNADAFYGHFIVSSGITAVELGKKYKIPSFFAFGESSLEHIEKIGVEKISNALTDVSGVISVSSENKRRLIERDIVKSDKIEVFPNAIDSNYFCQKNKQEMRKKLGYNQKDFIIAFLGHFIHRKGTARVSKALDGLPGVKSIFIGSGSETPTCEGVLHMGKVPHNKIAEKLSAADVFVLPTLNEGCCNAIIEAMACGLPIISSDKPFNDDILWEDNSIRVDPMNIEEIKNAIKLVRDNEQLRRRMSAASLKHASTLRIENRAKNIINFMEKSSY</sequence>